<gene>
    <name evidence="16" type="ORF">ANANG_G00119180</name>
</gene>
<comment type="similarity">
    <text evidence="2 12">Belongs to the two pore domain potassium channel (TC 1.A.1.8) family.</text>
</comment>
<dbReference type="InterPro" id="IPR003280">
    <property type="entry name" value="2pore_dom_K_chnl"/>
</dbReference>
<dbReference type="GO" id="GO:0005886">
    <property type="term" value="C:plasma membrane"/>
    <property type="evidence" value="ECO:0007669"/>
    <property type="project" value="TreeGrafter"/>
</dbReference>
<evidence type="ECO:0000256" key="5">
    <source>
        <dbReference type="ARBA" id="ARBA00022692"/>
    </source>
</evidence>
<accession>A0A9D3MIR9</accession>
<sequence>MEDKGPLLTSAIIFYLSIGAAIFQILEEPNWEISVATYTTQKEEILKTYPCLKKEDLEKILKVVSDAAGQGIAITGNKTLRSWTWPKAVVFAATIITTIGYGNIAPKTVGGRVFCIFYGLFGIPLCLTWISELGTFFGSRAKKLGHYLIKKDFTVRKAQLVCNAVFVLWGVMVHLVIPPFIFMHQEQWSYVEGLYFSFVTVTTIGFGDLVAGVNPDIDYPAPYRCFVELWICMGLAWLSLFFTWNVNMVVRAHKAFKKRRKHRRSSLDEPQNHTKDSKTQCQCHTAADEVNIFKFLSEKQEGYAELVMKIGTEMTENRIGKELVRSQSCSDIRNFGVIQKLEHSPFHKKRFSFKNMDLSKNKSQQGLENEMLLMDKHTDTNTKESKLGQNSMEEAVIVCHSQLGTLQNAKRFIDDEPPLTLDGIKTTPSNEHMESGNKPSGEQ</sequence>
<dbReference type="GO" id="GO:0022841">
    <property type="term" value="F:potassium ion leak channel activity"/>
    <property type="evidence" value="ECO:0007669"/>
    <property type="project" value="TreeGrafter"/>
</dbReference>
<feature type="transmembrane region" description="Helical" evidence="14">
    <location>
        <begin position="88"/>
        <end position="104"/>
    </location>
</feature>
<evidence type="ECO:0000256" key="3">
    <source>
        <dbReference type="ARBA" id="ARBA00022448"/>
    </source>
</evidence>
<reference evidence="16" key="1">
    <citation type="submission" date="2021-01" db="EMBL/GenBank/DDBJ databases">
        <title>A chromosome-scale assembly of European eel, Anguilla anguilla.</title>
        <authorList>
            <person name="Henkel C."/>
            <person name="Jong-Raadsen S.A."/>
            <person name="Dufour S."/>
            <person name="Weltzien F.-A."/>
            <person name="Palstra A.P."/>
            <person name="Pelster B."/>
            <person name="Spaink H.P."/>
            <person name="Van Den Thillart G.E."/>
            <person name="Jansen H."/>
            <person name="Zahm M."/>
            <person name="Klopp C."/>
            <person name="Cedric C."/>
            <person name="Louis A."/>
            <person name="Berthelot C."/>
            <person name="Parey E."/>
            <person name="Roest Crollius H."/>
            <person name="Montfort J."/>
            <person name="Robinson-Rechavi M."/>
            <person name="Bucao C."/>
            <person name="Bouchez O."/>
            <person name="Gislard M."/>
            <person name="Lluch J."/>
            <person name="Milhes M."/>
            <person name="Lampietro C."/>
            <person name="Lopez Roques C."/>
            <person name="Donnadieu C."/>
            <person name="Braasch I."/>
            <person name="Desvignes T."/>
            <person name="Postlethwait J."/>
            <person name="Bobe J."/>
            <person name="Guiguen Y."/>
            <person name="Dirks R."/>
        </authorList>
    </citation>
    <scope>NUCLEOTIDE SEQUENCE</scope>
    <source>
        <strain evidence="16">Tag_6206</strain>
        <tissue evidence="16">Liver</tissue>
    </source>
</reference>
<evidence type="ECO:0000256" key="2">
    <source>
        <dbReference type="ARBA" id="ARBA00006666"/>
    </source>
</evidence>
<feature type="transmembrane region" description="Helical" evidence="14">
    <location>
        <begin position="116"/>
        <end position="139"/>
    </location>
</feature>
<dbReference type="GO" id="GO:0030322">
    <property type="term" value="P:stabilization of membrane potential"/>
    <property type="evidence" value="ECO:0007669"/>
    <property type="project" value="TreeGrafter"/>
</dbReference>
<evidence type="ECO:0000256" key="12">
    <source>
        <dbReference type="RuleBase" id="RU003857"/>
    </source>
</evidence>
<dbReference type="PANTHER" id="PTHR11003:SF295">
    <property type="entry name" value="POTASSIUM CHANNEL SUBFAMILY K MEMBER 5"/>
    <property type="match status" value="1"/>
</dbReference>
<feature type="transmembrane region" description="Helical" evidence="14">
    <location>
        <begin position="6"/>
        <end position="26"/>
    </location>
</feature>
<dbReference type="SUPFAM" id="SSF81324">
    <property type="entry name" value="Voltage-gated potassium channels"/>
    <property type="match status" value="2"/>
</dbReference>
<keyword evidence="9 12" id="KW-0406">Ion transport</keyword>
<evidence type="ECO:0000259" key="15">
    <source>
        <dbReference type="Pfam" id="PF07885"/>
    </source>
</evidence>
<keyword evidence="7" id="KW-0630">Potassium</keyword>
<proteinExistence type="inferred from homology"/>
<evidence type="ECO:0000313" key="16">
    <source>
        <dbReference type="EMBL" id="KAG5846833.1"/>
    </source>
</evidence>
<dbReference type="Proteomes" id="UP001044222">
    <property type="component" value="Chromosome 6"/>
</dbReference>
<dbReference type="AlphaFoldDB" id="A0A9D3MIR9"/>
<feature type="region of interest" description="Disordered" evidence="13">
    <location>
        <begin position="261"/>
        <end position="280"/>
    </location>
</feature>
<evidence type="ECO:0000256" key="1">
    <source>
        <dbReference type="ARBA" id="ARBA00004141"/>
    </source>
</evidence>
<evidence type="ECO:0000256" key="13">
    <source>
        <dbReference type="SAM" id="MobiDB-lite"/>
    </source>
</evidence>
<evidence type="ECO:0000256" key="6">
    <source>
        <dbReference type="ARBA" id="ARBA00022826"/>
    </source>
</evidence>
<feature type="transmembrane region" description="Helical" evidence="14">
    <location>
        <begin position="160"/>
        <end position="182"/>
    </location>
</feature>
<dbReference type="FunFam" id="1.10.287.70:FF:000077">
    <property type="entry name" value="Potassium channel subfamily K member 5"/>
    <property type="match status" value="1"/>
</dbReference>
<evidence type="ECO:0000313" key="17">
    <source>
        <dbReference type="Proteomes" id="UP001044222"/>
    </source>
</evidence>
<keyword evidence="3 12" id="KW-0813">Transport</keyword>
<keyword evidence="11 12" id="KW-0407">Ion channel</keyword>
<dbReference type="PANTHER" id="PTHR11003">
    <property type="entry name" value="POTASSIUM CHANNEL, SUBFAMILY K"/>
    <property type="match status" value="1"/>
</dbReference>
<evidence type="ECO:0000256" key="4">
    <source>
        <dbReference type="ARBA" id="ARBA00022538"/>
    </source>
</evidence>
<dbReference type="Pfam" id="PF07885">
    <property type="entry name" value="Ion_trans_2"/>
    <property type="match status" value="2"/>
</dbReference>
<dbReference type="InterPro" id="IPR013099">
    <property type="entry name" value="K_chnl_dom"/>
</dbReference>
<name>A0A9D3MIR9_ANGAN</name>
<comment type="subcellular location">
    <subcellularLocation>
        <location evidence="1">Membrane</location>
        <topology evidence="1">Multi-pass membrane protein</topology>
    </subcellularLocation>
</comment>
<feature type="transmembrane region" description="Helical" evidence="14">
    <location>
        <begin position="225"/>
        <end position="244"/>
    </location>
</feature>
<dbReference type="Gene3D" id="1.10.287.70">
    <property type="match status" value="1"/>
</dbReference>
<dbReference type="GO" id="GO:0015271">
    <property type="term" value="F:outward rectifier potassium channel activity"/>
    <property type="evidence" value="ECO:0007669"/>
    <property type="project" value="TreeGrafter"/>
</dbReference>
<comment type="caution">
    <text evidence="16">The sequence shown here is derived from an EMBL/GenBank/DDBJ whole genome shotgun (WGS) entry which is preliminary data.</text>
</comment>
<dbReference type="PRINTS" id="PR01333">
    <property type="entry name" value="2POREKCHANEL"/>
</dbReference>
<evidence type="ECO:0000256" key="7">
    <source>
        <dbReference type="ARBA" id="ARBA00022958"/>
    </source>
</evidence>
<dbReference type="InterPro" id="IPR003092">
    <property type="entry name" value="2pore_dom_K_chnl_TASK"/>
</dbReference>
<keyword evidence="8 14" id="KW-1133">Transmembrane helix</keyword>
<keyword evidence="5 12" id="KW-0812">Transmembrane</keyword>
<keyword evidence="17" id="KW-1185">Reference proteome</keyword>
<dbReference type="EMBL" id="JAFIRN010000006">
    <property type="protein sequence ID" value="KAG5846833.1"/>
    <property type="molecule type" value="Genomic_DNA"/>
</dbReference>
<dbReference type="PRINTS" id="PR01095">
    <property type="entry name" value="TASKCHANNEL"/>
</dbReference>
<keyword evidence="6" id="KW-0631">Potassium channel</keyword>
<evidence type="ECO:0000256" key="11">
    <source>
        <dbReference type="ARBA" id="ARBA00023303"/>
    </source>
</evidence>
<feature type="compositionally biased region" description="Basic and acidic residues" evidence="13">
    <location>
        <begin position="265"/>
        <end position="278"/>
    </location>
</feature>
<feature type="region of interest" description="Disordered" evidence="13">
    <location>
        <begin position="414"/>
        <end position="443"/>
    </location>
</feature>
<keyword evidence="4" id="KW-0633">Potassium transport</keyword>
<feature type="transmembrane region" description="Helical" evidence="14">
    <location>
        <begin position="194"/>
        <end position="213"/>
    </location>
</feature>
<keyword evidence="10 14" id="KW-0472">Membrane</keyword>
<feature type="domain" description="Potassium channel" evidence="15">
    <location>
        <begin position="79"/>
        <end position="137"/>
    </location>
</feature>
<evidence type="ECO:0000256" key="8">
    <source>
        <dbReference type="ARBA" id="ARBA00022989"/>
    </source>
</evidence>
<organism evidence="16 17">
    <name type="scientific">Anguilla anguilla</name>
    <name type="common">European freshwater eel</name>
    <name type="synonym">Muraena anguilla</name>
    <dbReference type="NCBI Taxonomy" id="7936"/>
    <lineage>
        <taxon>Eukaryota</taxon>
        <taxon>Metazoa</taxon>
        <taxon>Chordata</taxon>
        <taxon>Craniata</taxon>
        <taxon>Vertebrata</taxon>
        <taxon>Euteleostomi</taxon>
        <taxon>Actinopterygii</taxon>
        <taxon>Neopterygii</taxon>
        <taxon>Teleostei</taxon>
        <taxon>Anguilliformes</taxon>
        <taxon>Anguillidae</taxon>
        <taxon>Anguilla</taxon>
    </lineage>
</organism>
<evidence type="ECO:0000256" key="14">
    <source>
        <dbReference type="SAM" id="Phobius"/>
    </source>
</evidence>
<feature type="domain" description="Potassium channel" evidence="15">
    <location>
        <begin position="174"/>
        <end position="249"/>
    </location>
</feature>
<protein>
    <recommendedName>
        <fullName evidence="15">Potassium channel domain-containing protein</fullName>
    </recommendedName>
</protein>
<evidence type="ECO:0000256" key="10">
    <source>
        <dbReference type="ARBA" id="ARBA00023136"/>
    </source>
</evidence>
<evidence type="ECO:0000256" key="9">
    <source>
        <dbReference type="ARBA" id="ARBA00023065"/>
    </source>
</evidence>